<accession>A0ABT7EPV7</accession>
<comment type="caution">
    <text evidence="2">The sequence shown here is derived from an EMBL/GenBank/DDBJ whole genome shotgun (WGS) entry which is preliminary data.</text>
</comment>
<evidence type="ECO:0000313" key="3">
    <source>
        <dbReference type="Proteomes" id="UP001231915"/>
    </source>
</evidence>
<dbReference type="Proteomes" id="UP001231915">
    <property type="component" value="Unassembled WGS sequence"/>
</dbReference>
<keyword evidence="3" id="KW-1185">Reference proteome</keyword>
<gene>
    <name evidence="2" type="ORF">QNM18_18500</name>
</gene>
<proteinExistence type="predicted"/>
<protein>
    <submittedName>
        <fullName evidence="2">Uncharacterized protein</fullName>
    </submittedName>
</protein>
<sequence length="73" mass="7628">MNIKLKTTKLKSLTKNHNSLGKNITPHVAGGSSRPGGGGTYVPTAEISCVEFECHTSPGPGRPCDITGTVVDY</sequence>
<organism evidence="2 3">
    <name type="scientific">Pseudoalteromonas obscura</name>
    <dbReference type="NCBI Taxonomy" id="3048491"/>
    <lineage>
        <taxon>Bacteria</taxon>
        <taxon>Pseudomonadati</taxon>
        <taxon>Pseudomonadota</taxon>
        <taxon>Gammaproteobacteria</taxon>
        <taxon>Alteromonadales</taxon>
        <taxon>Pseudoalteromonadaceae</taxon>
        <taxon>Pseudoalteromonas</taxon>
    </lineage>
</organism>
<feature type="region of interest" description="Disordered" evidence="1">
    <location>
        <begin position="16"/>
        <end position="39"/>
    </location>
</feature>
<evidence type="ECO:0000313" key="2">
    <source>
        <dbReference type="EMBL" id="MDK2597048.1"/>
    </source>
</evidence>
<evidence type="ECO:0000256" key="1">
    <source>
        <dbReference type="SAM" id="MobiDB-lite"/>
    </source>
</evidence>
<reference evidence="2 3" key="1">
    <citation type="submission" date="2023-05" db="EMBL/GenBank/DDBJ databases">
        <title>Pseudoalteromonas ardens sp. nov., Pseudoalteromonas obscura sp. nov., and Pseudoalteromonas umbrosa sp. nov., isolated from the coral Montipora capitata.</title>
        <authorList>
            <person name="Thomas E.M."/>
            <person name="Smith E.M."/>
            <person name="Papke E."/>
            <person name="Shlafstein M.D."/>
            <person name="Oline D.K."/>
            <person name="Videau P."/>
            <person name="Saw J.H."/>
            <person name="Strangman W.K."/>
            <person name="Ushijima B."/>
        </authorList>
    </citation>
    <scope>NUCLEOTIDE SEQUENCE [LARGE SCALE GENOMIC DNA]</scope>
    <source>
        <strain evidence="2 3">P94</strain>
    </source>
</reference>
<dbReference type="RefSeq" id="WP_284138098.1">
    <property type="nucleotide sequence ID" value="NZ_JASJUT010000009.1"/>
</dbReference>
<dbReference type="EMBL" id="JASJUT010000009">
    <property type="protein sequence ID" value="MDK2597048.1"/>
    <property type="molecule type" value="Genomic_DNA"/>
</dbReference>
<name>A0ABT7EPV7_9GAMM</name>